<organism evidence="7">
    <name type="scientific">Thermosporothrix sp. COM3</name>
    <dbReference type="NCBI Taxonomy" id="2490863"/>
    <lineage>
        <taxon>Bacteria</taxon>
        <taxon>Bacillati</taxon>
        <taxon>Chloroflexota</taxon>
        <taxon>Ktedonobacteria</taxon>
        <taxon>Ktedonobacterales</taxon>
        <taxon>Thermosporotrichaceae</taxon>
        <taxon>Thermosporothrix</taxon>
    </lineage>
</organism>
<dbReference type="GO" id="GO:0000155">
    <property type="term" value="F:phosphorelay sensor kinase activity"/>
    <property type="evidence" value="ECO:0007669"/>
    <property type="project" value="InterPro"/>
</dbReference>
<gene>
    <name evidence="7" type="ORF">KTC_17710</name>
</gene>
<dbReference type="EMBL" id="AP019376">
    <property type="protein sequence ID" value="BBH87020.1"/>
    <property type="molecule type" value="Genomic_DNA"/>
</dbReference>
<keyword evidence="3" id="KW-0597">Phosphoprotein</keyword>
<proteinExistence type="predicted"/>
<dbReference type="InterPro" id="IPR029016">
    <property type="entry name" value="GAF-like_dom_sf"/>
</dbReference>
<dbReference type="SUPFAM" id="SSF55781">
    <property type="entry name" value="GAF domain-like"/>
    <property type="match status" value="1"/>
</dbReference>
<feature type="domain" description="Histidine kinase" evidence="6">
    <location>
        <begin position="203"/>
        <end position="416"/>
    </location>
</feature>
<sequence length="416" mass="46578">MNQNILQNITLQPERLLTTLERILAIQAIQLKPALHQAAQLIGEALNAEKVDVFFYEAETRSLFTAESNDSPMSQRQRRLGLDRYPIANRGRTVEVFLTGKSFRDGRVDQDEAELLGVRTPPPEGMGAVSQIIARIEKEGKPEGVLMAASSEPDFFTDLDLLFLEATARWLGVIAHRAELVEQQTQEAIERGRHRGAEELLTVMAHDLKNYLTPLKTRLEMIHRRMKKAGQEKDLRDIQAALTTMYRLERLVERLLDVARLDQGLFALNLQRFNGMEMLQETAVAFSTAETPIHIDGPEQVLLFADPDRIQQIIENLLANAVKHVADHTPVLVKVGREKRDGGMWVHISVHNDGPPISSALLTHLFQPFVTGARSQGLGLGLYLARKIAHAHHGTLNVTSKEGDGTEFLLSLPEKT</sequence>
<name>A0A455SHH9_9CHLR</name>
<evidence type="ECO:0000313" key="7">
    <source>
        <dbReference type="EMBL" id="BBH87020.1"/>
    </source>
</evidence>
<dbReference type="PRINTS" id="PR00344">
    <property type="entry name" value="BCTRLSENSOR"/>
</dbReference>
<reference evidence="7" key="1">
    <citation type="submission" date="2018-12" db="EMBL/GenBank/DDBJ databases">
        <title>Novel natural products biosynthetic potential of the class Ktedonobacteria.</title>
        <authorList>
            <person name="Zheng Y."/>
            <person name="Saitou A."/>
            <person name="Wang C.M."/>
            <person name="Toyoda A."/>
            <person name="Minakuchi Y."/>
            <person name="Sekiguchi Y."/>
            <person name="Ueda K."/>
            <person name="Takano H."/>
            <person name="Sakai Y."/>
            <person name="Yokota A."/>
            <person name="Yabe S."/>
        </authorList>
    </citation>
    <scope>NUCLEOTIDE SEQUENCE</scope>
    <source>
        <strain evidence="7">COM3</strain>
    </source>
</reference>
<comment type="catalytic activity">
    <reaction evidence="1">
        <text>ATP + protein L-histidine = ADP + protein N-phospho-L-histidine.</text>
        <dbReference type="EC" id="2.7.13.3"/>
    </reaction>
</comment>
<evidence type="ECO:0000256" key="4">
    <source>
        <dbReference type="ARBA" id="ARBA00022777"/>
    </source>
</evidence>
<dbReference type="PANTHER" id="PTHR43547">
    <property type="entry name" value="TWO-COMPONENT HISTIDINE KINASE"/>
    <property type="match status" value="1"/>
</dbReference>
<dbReference type="Pfam" id="PF00512">
    <property type="entry name" value="HisKA"/>
    <property type="match status" value="1"/>
</dbReference>
<dbReference type="SMART" id="SM00065">
    <property type="entry name" value="GAF"/>
    <property type="match status" value="1"/>
</dbReference>
<dbReference type="PANTHER" id="PTHR43547:SF2">
    <property type="entry name" value="HYBRID SIGNAL TRANSDUCTION HISTIDINE KINASE C"/>
    <property type="match status" value="1"/>
</dbReference>
<dbReference type="Pfam" id="PF02518">
    <property type="entry name" value="HATPase_c"/>
    <property type="match status" value="1"/>
</dbReference>
<evidence type="ECO:0000256" key="5">
    <source>
        <dbReference type="ARBA" id="ARBA00023012"/>
    </source>
</evidence>
<evidence type="ECO:0000256" key="1">
    <source>
        <dbReference type="ARBA" id="ARBA00000085"/>
    </source>
</evidence>
<keyword evidence="5" id="KW-0902">Two-component regulatory system</keyword>
<dbReference type="Gene3D" id="3.30.450.40">
    <property type="match status" value="1"/>
</dbReference>
<dbReference type="SMART" id="SM00388">
    <property type="entry name" value="HisKA"/>
    <property type="match status" value="1"/>
</dbReference>
<dbReference type="InterPro" id="IPR003018">
    <property type="entry name" value="GAF"/>
</dbReference>
<dbReference type="Gene3D" id="1.10.287.130">
    <property type="match status" value="1"/>
</dbReference>
<evidence type="ECO:0000256" key="3">
    <source>
        <dbReference type="ARBA" id="ARBA00022553"/>
    </source>
</evidence>
<dbReference type="InterPro" id="IPR003594">
    <property type="entry name" value="HATPase_dom"/>
</dbReference>
<accession>A0A455SHH9</accession>
<dbReference type="EC" id="2.7.13.3" evidence="2"/>
<dbReference type="InterPro" id="IPR036097">
    <property type="entry name" value="HisK_dim/P_sf"/>
</dbReference>
<dbReference type="CDD" id="cd00082">
    <property type="entry name" value="HisKA"/>
    <property type="match status" value="1"/>
</dbReference>
<dbReference type="InterPro" id="IPR003661">
    <property type="entry name" value="HisK_dim/P_dom"/>
</dbReference>
<dbReference type="AlphaFoldDB" id="A0A455SHH9"/>
<evidence type="ECO:0000256" key="2">
    <source>
        <dbReference type="ARBA" id="ARBA00012438"/>
    </source>
</evidence>
<dbReference type="Gene3D" id="3.30.565.10">
    <property type="entry name" value="Histidine kinase-like ATPase, C-terminal domain"/>
    <property type="match status" value="1"/>
</dbReference>
<keyword evidence="4" id="KW-0418">Kinase</keyword>
<dbReference type="InterPro" id="IPR036890">
    <property type="entry name" value="HATPase_C_sf"/>
</dbReference>
<keyword evidence="4" id="KW-0808">Transferase</keyword>
<dbReference type="SMART" id="SM00387">
    <property type="entry name" value="HATPase_c"/>
    <property type="match status" value="1"/>
</dbReference>
<protein>
    <recommendedName>
        <fullName evidence="2">histidine kinase</fullName>
        <ecNumber evidence="2">2.7.13.3</ecNumber>
    </recommendedName>
</protein>
<evidence type="ECO:0000259" key="6">
    <source>
        <dbReference type="PROSITE" id="PS50109"/>
    </source>
</evidence>
<dbReference type="SUPFAM" id="SSF55874">
    <property type="entry name" value="ATPase domain of HSP90 chaperone/DNA topoisomerase II/histidine kinase"/>
    <property type="match status" value="1"/>
</dbReference>
<dbReference type="InterPro" id="IPR004358">
    <property type="entry name" value="Sig_transdc_His_kin-like_C"/>
</dbReference>
<dbReference type="InterPro" id="IPR005467">
    <property type="entry name" value="His_kinase_dom"/>
</dbReference>
<dbReference type="SUPFAM" id="SSF47384">
    <property type="entry name" value="Homodimeric domain of signal transducing histidine kinase"/>
    <property type="match status" value="1"/>
</dbReference>
<dbReference type="PROSITE" id="PS50109">
    <property type="entry name" value="HIS_KIN"/>
    <property type="match status" value="1"/>
</dbReference>